<keyword evidence="2" id="KW-1185">Reference proteome</keyword>
<evidence type="ECO:0000313" key="1">
    <source>
        <dbReference type="EMBL" id="MBW0522714.1"/>
    </source>
</evidence>
<sequence length="131" mass="14761">MSIPGALAFSIYVNWFNAHRTSTQGARIGPIMLICVNIPPIERLKPENVHVAGIISGPKETTTLQLNYVLVPLIKELKELWQGYHFHTPQQVLQDPLSVLPSSRPLQMWWPCTSLLDLFLIQAATFVIFAL</sequence>
<dbReference type="Proteomes" id="UP000765509">
    <property type="component" value="Unassembled WGS sequence"/>
</dbReference>
<dbReference type="OrthoDB" id="1932595at2759"/>
<gene>
    <name evidence="1" type="ORF">O181_062429</name>
</gene>
<protein>
    <submittedName>
        <fullName evidence="1">Uncharacterized protein</fullName>
    </submittedName>
</protein>
<proteinExistence type="predicted"/>
<reference evidence="1" key="1">
    <citation type="submission" date="2021-03" db="EMBL/GenBank/DDBJ databases">
        <title>Draft genome sequence of rust myrtle Austropuccinia psidii MF-1, a brazilian biotype.</title>
        <authorList>
            <person name="Quecine M.C."/>
            <person name="Pachon D.M.R."/>
            <person name="Bonatelli M.L."/>
            <person name="Correr F.H."/>
            <person name="Franceschini L.M."/>
            <person name="Leite T.F."/>
            <person name="Margarido G.R.A."/>
            <person name="Almeida C.A."/>
            <person name="Ferrarezi J.A."/>
            <person name="Labate C.A."/>
        </authorList>
    </citation>
    <scope>NUCLEOTIDE SEQUENCE</scope>
    <source>
        <strain evidence="1">MF-1</strain>
    </source>
</reference>
<comment type="caution">
    <text evidence="1">The sequence shown here is derived from an EMBL/GenBank/DDBJ whole genome shotgun (WGS) entry which is preliminary data.</text>
</comment>
<name>A0A9Q3I1J6_9BASI</name>
<organism evidence="1 2">
    <name type="scientific">Austropuccinia psidii MF-1</name>
    <dbReference type="NCBI Taxonomy" id="1389203"/>
    <lineage>
        <taxon>Eukaryota</taxon>
        <taxon>Fungi</taxon>
        <taxon>Dikarya</taxon>
        <taxon>Basidiomycota</taxon>
        <taxon>Pucciniomycotina</taxon>
        <taxon>Pucciniomycetes</taxon>
        <taxon>Pucciniales</taxon>
        <taxon>Sphaerophragmiaceae</taxon>
        <taxon>Austropuccinia</taxon>
    </lineage>
</organism>
<accession>A0A9Q3I1J6</accession>
<dbReference type="EMBL" id="AVOT02029759">
    <property type="protein sequence ID" value="MBW0522714.1"/>
    <property type="molecule type" value="Genomic_DNA"/>
</dbReference>
<evidence type="ECO:0000313" key="2">
    <source>
        <dbReference type="Proteomes" id="UP000765509"/>
    </source>
</evidence>
<dbReference type="AlphaFoldDB" id="A0A9Q3I1J6"/>